<proteinExistence type="inferred from homology"/>
<dbReference type="NCBIfam" id="NF037979">
    <property type="entry name" value="Na_transp"/>
    <property type="match status" value="1"/>
</dbReference>
<evidence type="ECO:0000256" key="5">
    <source>
        <dbReference type="ARBA" id="ARBA00023136"/>
    </source>
</evidence>
<feature type="transmembrane region" description="Helical" evidence="7">
    <location>
        <begin position="12"/>
        <end position="29"/>
    </location>
</feature>
<dbReference type="InterPro" id="IPR000175">
    <property type="entry name" value="Na/ntran_symport"/>
</dbReference>
<feature type="transmembrane region" description="Helical" evidence="7">
    <location>
        <begin position="86"/>
        <end position="110"/>
    </location>
</feature>
<dbReference type="InterPro" id="IPR047218">
    <property type="entry name" value="YocR/YhdH-like"/>
</dbReference>
<keyword evidence="9" id="KW-1185">Reference proteome</keyword>
<dbReference type="PANTHER" id="PTHR42948">
    <property type="entry name" value="TRANSPORTER"/>
    <property type="match status" value="1"/>
</dbReference>
<dbReference type="Proteomes" id="UP001595916">
    <property type="component" value="Unassembled WGS sequence"/>
</dbReference>
<keyword evidence="3 6" id="KW-0812">Transmembrane</keyword>
<dbReference type="EMBL" id="JBHSHL010000017">
    <property type="protein sequence ID" value="MFC4804514.1"/>
    <property type="molecule type" value="Genomic_DNA"/>
</dbReference>
<evidence type="ECO:0000256" key="1">
    <source>
        <dbReference type="ARBA" id="ARBA00004141"/>
    </source>
</evidence>
<keyword evidence="6" id="KW-0769">Symport</keyword>
<reference evidence="9" key="1">
    <citation type="journal article" date="2019" name="Int. J. Syst. Evol. Microbiol.">
        <title>The Global Catalogue of Microorganisms (GCM) 10K type strain sequencing project: providing services to taxonomists for standard genome sequencing and annotation.</title>
        <authorList>
            <consortium name="The Broad Institute Genomics Platform"/>
            <consortium name="The Broad Institute Genome Sequencing Center for Infectious Disease"/>
            <person name="Wu L."/>
            <person name="Ma J."/>
        </authorList>
    </citation>
    <scope>NUCLEOTIDE SEQUENCE [LARGE SCALE GENOMIC DNA]</scope>
    <source>
        <strain evidence="9">CCUG 46385</strain>
    </source>
</reference>
<feature type="transmembrane region" description="Helical" evidence="7">
    <location>
        <begin position="143"/>
        <end position="161"/>
    </location>
</feature>
<feature type="transmembrane region" description="Helical" evidence="7">
    <location>
        <begin position="213"/>
        <end position="237"/>
    </location>
</feature>
<feature type="transmembrane region" description="Helical" evidence="7">
    <location>
        <begin position="295"/>
        <end position="318"/>
    </location>
</feature>
<comment type="caution">
    <text evidence="8">The sequence shown here is derived from an EMBL/GenBank/DDBJ whole genome shotgun (WGS) entry which is preliminary data.</text>
</comment>
<evidence type="ECO:0000256" key="2">
    <source>
        <dbReference type="ARBA" id="ARBA00022448"/>
    </source>
</evidence>
<keyword evidence="2 6" id="KW-0813">Transport</keyword>
<comment type="similarity">
    <text evidence="6">Belongs to the sodium:neurotransmitter symporter (SNF) (TC 2.A.22) family.</text>
</comment>
<dbReference type="CDD" id="cd10336">
    <property type="entry name" value="SLC6sbd_Tyt1-Like"/>
    <property type="match status" value="1"/>
</dbReference>
<feature type="transmembrane region" description="Helical" evidence="7">
    <location>
        <begin position="339"/>
        <end position="361"/>
    </location>
</feature>
<dbReference type="PRINTS" id="PR00176">
    <property type="entry name" value="NANEUSMPORT"/>
</dbReference>
<comment type="subcellular location">
    <subcellularLocation>
        <location evidence="1">Membrane</location>
        <topology evidence="1">Multi-pass membrane protein</topology>
    </subcellularLocation>
</comment>
<feature type="transmembrane region" description="Helical" evidence="7">
    <location>
        <begin position="41"/>
        <end position="65"/>
    </location>
</feature>
<name>A0ABV9QK00_9FIRM</name>
<protein>
    <recommendedName>
        <fullName evidence="6">Transporter</fullName>
    </recommendedName>
</protein>
<evidence type="ECO:0000256" key="7">
    <source>
        <dbReference type="SAM" id="Phobius"/>
    </source>
</evidence>
<organism evidence="8 9">
    <name type="scientific">Filifactor villosus</name>
    <dbReference type="NCBI Taxonomy" id="29374"/>
    <lineage>
        <taxon>Bacteria</taxon>
        <taxon>Bacillati</taxon>
        <taxon>Bacillota</taxon>
        <taxon>Clostridia</taxon>
        <taxon>Peptostreptococcales</taxon>
        <taxon>Filifactoraceae</taxon>
        <taxon>Filifactor</taxon>
    </lineage>
</organism>
<evidence type="ECO:0000313" key="8">
    <source>
        <dbReference type="EMBL" id="MFC4804514.1"/>
    </source>
</evidence>
<dbReference type="InterPro" id="IPR037272">
    <property type="entry name" value="SNS_sf"/>
</dbReference>
<feature type="transmembrane region" description="Helical" evidence="7">
    <location>
        <begin position="419"/>
        <end position="438"/>
    </location>
</feature>
<evidence type="ECO:0000256" key="6">
    <source>
        <dbReference type="RuleBase" id="RU003732"/>
    </source>
</evidence>
<dbReference type="SUPFAM" id="SSF161070">
    <property type="entry name" value="SNF-like"/>
    <property type="match status" value="1"/>
</dbReference>
<keyword evidence="5 7" id="KW-0472">Membrane</keyword>
<evidence type="ECO:0000256" key="3">
    <source>
        <dbReference type="ARBA" id="ARBA00022692"/>
    </source>
</evidence>
<feature type="transmembrane region" description="Helical" evidence="7">
    <location>
        <begin position="381"/>
        <end position="398"/>
    </location>
</feature>
<feature type="transmembrane region" description="Helical" evidence="7">
    <location>
        <begin position="173"/>
        <end position="201"/>
    </location>
</feature>
<dbReference type="RefSeq" id="WP_379788024.1">
    <property type="nucleotide sequence ID" value="NZ_JBHSHL010000017.1"/>
</dbReference>
<gene>
    <name evidence="8" type="ORF">ACFO4R_05395</name>
</gene>
<feature type="transmembrane region" description="Helical" evidence="7">
    <location>
        <begin position="249"/>
        <end position="275"/>
    </location>
</feature>
<evidence type="ECO:0000256" key="4">
    <source>
        <dbReference type="ARBA" id="ARBA00022989"/>
    </source>
</evidence>
<dbReference type="PROSITE" id="PS50267">
    <property type="entry name" value="NA_NEUROTRAN_SYMP_3"/>
    <property type="match status" value="1"/>
</dbReference>
<accession>A0ABV9QK00</accession>
<dbReference type="PROSITE" id="PS00610">
    <property type="entry name" value="NA_NEUROTRAN_SYMP_1"/>
    <property type="match status" value="1"/>
</dbReference>
<evidence type="ECO:0000313" key="9">
    <source>
        <dbReference type="Proteomes" id="UP001595916"/>
    </source>
</evidence>
<dbReference type="Pfam" id="PF00209">
    <property type="entry name" value="SNF"/>
    <property type="match status" value="2"/>
</dbReference>
<sequence>MEKKQRGTFSNIGFILAAAGSAIGLGNLWKFPFLTGKNGGGAFVLVYLVLIVLIGFTVMLGEMTVGRKTKLNPIGAYAKLNKNWKFVGAIGVIVAFTIVSYYSVIGGWILKYLFTYVTGQGASIAVNSEQYFGTFISSPVQPLLWHGIFMLINIIIVAKGVEGGLEKASKMMMPSLFVILLILVVRSVTLPGASAGLSFYLKPDFSLITVDVLVAALGQVFFSLSLGMAIIVTYGSYLGDDANLEKSALIIPALDTLAALLAGFAILPAVFAFGFEPTAGPGLIFITLPAVFNSMPLGSVFAALFFLLVLFAAVSSSISLLECPAAYLIDNHGWDRKKAVITLGVLAFLLGIPSSLSLGVFTASFFGMNFFDFASYVAENLLMPLAGFFMCIFVGYIWKPEKAIEEISNYGKLPFKSKGYWVFMIRFFAPIAIFVIWLNSSGISKFFTK</sequence>
<dbReference type="PANTHER" id="PTHR42948:SF1">
    <property type="entry name" value="TRANSPORTER"/>
    <property type="match status" value="1"/>
</dbReference>
<keyword evidence="4 7" id="KW-1133">Transmembrane helix</keyword>